<keyword evidence="2" id="KW-0472">Membrane</keyword>
<feature type="compositionally biased region" description="Basic and acidic residues" evidence="1">
    <location>
        <begin position="1"/>
        <end position="10"/>
    </location>
</feature>
<reference evidence="3" key="1">
    <citation type="submission" date="2020-02" db="EMBL/GenBank/DDBJ databases">
        <authorList>
            <person name="Meier V. D."/>
        </authorList>
    </citation>
    <scope>NUCLEOTIDE SEQUENCE</scope>
    <source>
        <strain evidence="3">AVDCRST_MAG05</strain>
    </source>
</reference>
<feature type="transmembrane region" description="Helical" evidence="2">
    <location>
        <begin position="142"/>
        <end position="162"/>
    </location>
</feature>
<feature type="transmembrane region" description="Helical" evidence="2">
    <location>
        <begin position="332"/>
        <end position="348"/>
    </location>
</feature>
<organism evidence="3">
    <name type="scientific">uncultured Rubrobacteraceae bacterium</name>
    <dbReference type="NCBI Taxonomy" id="349277"/>
    <lineage>
        <taxon>Bacteria</taxon>
        <taxon>Bacillati</taxon>
        <taxon>Actinomycetota</taxon>
        <taxon>Rubrobacteria</taxon>
        <taxon>Rubrobacterales</taxon>
        <taxon>Rubrobacteraceae</taxon>
        <taxon>environmental samples</taxon>
    </lineage>
</organism>
<feature type="transmembrane region" description="Helical" evidence="2">
    <location>
        <begin position="112"/>
        <end position="135"/>
    </location>
</feature>
<evidence type="ECO:0000256" key="1">
    <source>
        <dbReference type="SAM" id="MobiDB-lite"/>
    </source>
</evidence>
<dbReference type="InterPro" id="IPR052724">
    <property type="entry name" value="GT117_domain-containing"/>
</dbReference>
<keyword evidence="2" id="KW-0812">Transmembrane</keyword>
<feature type="transmembrane region" description="Helical" evidence="2">
    <location>
        <begin position="193"/>
        <end position="223"/>
    </location>
</feature>
<keyword evidence="2" id="KW-1133">Transmembrane helix</keyword>
<dbReference type="AlphaFoldDB" id="A0A6J4RFI8"/>
<feature type="transmembrane region" description="Helical" evidence="2">
    <location>
        <begin position="235"/>
        <end position="253"/>
    </location>
</feature>
<feature type="transmembrane region" description="Helical" evidence="2">
    <location>
        <begin position="168"/>
        <end position="186"/>
    </location>
</feature>
<dbReference type="EMBL" id="CADCVM010000014">
    <property type="protein sequence ID" value="CAA9466134.1"/>
    <property type="molecule type" value="Genomic_DNA"/>
</dbReference>
<protein>
    <submittedName>
        <fullName evidence="3">Putative membrane protein</fullName>
    </submittedName>
</protein>
<feature type="transmembrane region" description="Helical" evidence="2">
    <location>
        <begin position="43"/>
        <end position="68"/>
    </location>
</feature>
<accession>A0A6J4RFI8</accession>
<dbReference type="PANTHER" id="PTHR16214">
    <property type="entry name" value="TRANSMEMBRANE PROTEIN 260"/>
    <property type="match status" value="1"/>
</dbReference>
<sequence length="552" mass="60303">MSRPETRPRIPQDLAEEGETGRTLAPKDALPVDKGRLGGLGPVLAGSAAGLLVFVFYLSTLAPTVLYYDSPAMLDAVMLQMQAAVLGIAHPTGYPTYLTLTHLFTYLPVGDVAYRVNLASAAYGALAVGAVFAGGYLLSRRVVAAAVGAVAFGLGEALWSQAVIAEVYTMNALLISSTLLALLLWRDRGRDRYLLLAALLSGLCLTHHLTSGLLVPAALLFVGLVDRRRLLEWRLMLKAAGLFLLGLTPYLYLPIRSWMDAPMEANNPSNFERFWYVVSGGNLTGSFFAFGPSELPGRLLFYWGHLTDNLNPVLVMVALTGAALMVARDRPVGALLGFLYLGWTFYSIENDIPDVELYFVPTYLILCLWTAVGLGALLTEAEHLTRRLPPLAGRATLGLLCVALLLLPLLGVRETAATNDMSEANLGREQVEAVADKAAPNATILHHRSSMWYLVLVERRRQDLTLVDPFQHNTEAEYADIVWPADLSLAETDRRYGTDDLTGVTSARMAAERGPVYLLPSALVPDPERYEAVGFEVVEVEENILYRLLPEE</sequence>
<evidence type="ECO:0000313" key="3">
    <source>
        <dbReference type="EMBL" id="CAA9466134.1"/>
    </source>
</evidence>
<feature type="transmembrane region" description="Helical" evidence="2">
    <location>
        <begin position="274"/>
        <end position="290"/>
    </location>
</feature>
<dbReference type="PANTHER" id="PTHR16214:SF3">
    <property type="entry name" value="TRANSMEMBRANE PROTEIN 260"/>
    <property type="match status" value="1"/>
</dbReference>
<feature type="transmembrane region" description="Helical" evidence="2">
    <location>
        <begin position="310"/>
        <end position="327"/>
    </location>
</feature>
<evidence type="ECO:0000256" key="2">
    <source>
        <dbReference type="SAM" id="Phobius"/>
    </source>
</evidence>
<feature type="region of interest" description="Disordered" evidence="1">
    <location>
        <begin position="1"/>
        <end position="27"/>
    </location>
</feature>
<feature type="transmembrane region" description="Helical" evidence="2">
    <location>
        <begin position="391"/>
        <end position="412"/>
    </location>
</feature>
<name>A0A6J4RFI8_9ACTN</name>
<dbReference type="Pfam" id="PF11028">
    <property type="entry name" value="TMEM260-like"/>
    <property type="match status" value="1"/>
</dbReference>
<feature type="transmembrane region" description="Helical" evidence="2">
    <location>
        <begin position="360"/>
        <end position="379"/>
    </location>
</feature>
<dbReference type="InterPro" id="IPR021280">
    <property type="entry name" value="TMEM260-like"/>
</dbReference>
<proteinExistence type="predicted"/>
<gene>
    <name evidence="3" type="ORF">AVDCRST_MAG05-67</name>
</gene>